<sequence length="111" mass="11814">MSSTLNSVTVLPEGERFDGTGWTAFSTKMKAQFKARGLGGYIDGTISKPSGNPLTTPLPGDTTPNYSMTPSLEEWTYRDGVVTSMLVLNVKNPVGLGLISDGTAVEAWKSL</sequence>
<feature type="non-terminal residue" evidence="1">
    <location>
        <position position="111"/>
    </location>
</feature>
<proteinExistence type="predicted"/>
<comment type="caution">
    <text evidence="1">The sequence shown here is derived from an EMBL/GenBank/DDBJ whole genome shotgun (WGS) entry which is preliminary data.</text>
</comment>
<dbReference type="AlphaFoldDB" id="A0AAD7FH40"/>
<evidence type="ECO:0000313" key="1">
    <source>
        <dbReference type="EMBL" id="KAJ7619739.1"/>
    </source>
</evidence>
<keyword evidence="2" id="KW-1185">Reference proteome</keyword>
<dbReference type="Proteomes" id="UP001221142">
    <property type="component" value="Unassembled WGS sequence"/>
</dbReference>
<protein>
    <submittedName>
        <fullName evidence="1">Uncharacterized protein</fullName>
    </submittedName>
</protein>
<organism evidence="1 2">
    <name type="scientific">Roridomyces roridus</name>
    <dbReference type="NCBI Taxonomy" id="1738132"/>
    <lineage>
        <taxon>Eukaryota</taxon>
        <taxon>Fungi</taxon>
        <taxon>Dikarya</taxon>
        <taxon>Basidiomycota</taxon>
        <taxon>Agaricomycotina</taxon>
        <taxon>Agaricomycetes</taxon>
        <taxon>Agaricomycetidae</taxon>
        <taxon>Agaricales</taxon>
        <taxon>Marasmiineae</taxon>
        <taxon>Mycenaceae</taxon>
        <taxon>Roridomyces</taxon>
    </lineage>
</organism>
<gene>
    <name evidence="1" type="ORF">FB45DRAFT_716203</name>
</gene>
<dbReference type="EMBL" id="JARKIF010000018">
    <property type="protein sequence ID" value="KAJ7619739.1"/>
    <property type="molecule type" value="Genomic_DNA"/>
</dbReference>
<evidence type="ECO:0000313" key="2">
    <source>
        <dbReference type="Proteomes" id="UP001221142"/>
    </source>
</evidence>
<reference evidence="1" key="1">
    <citation type="submission" date="2023-03" db="EMBL/GenBank/DDBJ databases">
        <title>Massive genome expansion in bonnet fungi (Mycena s.s.) driven by repeated elements and novel gene families across ecological guilds.</title>
        <authorList>
            <consortium name="Lawrence Berkeley National Laboratory"/>
            <person name="Harder C.B."/>
            <person name="Miyauchi S."/>
            <person name="Viragh M."/>
            <person name="Kuo A."/>
            <person name="Thoen E."/>
            <person name="Andreopoulos B."/>
            <person name="Lu D."/>
            <person name="Skrede I."/>
            <person name="Drula E."/>
            <person name="Henrissat B."/>
            <person name="Morin E."/>
            <person name="Kohler A."/>
            <person name="Barry K."/>
            <person name="LaButti K."/>
            <person name="Morin E."/>
            <person name="Salamov A."/>
            <person name="Lipzen A."/>
            <person name="Mereny Z."/>
            <person name="Hegedus B."/>
            <person name="Baldrian P."/>
            <person name="Stursova M."/>
            <person name="Weitz H."/>
            <person name="Taylor A."/>
            <person name="Grigoriev I.V."/>
            <person name="Nagy L.G."/>
            <person name="Martin F."/>
            <person name="Kauserud H."/>
        </authorList>
    </citation>
    <scope>NUCLEOTIDE SEQUENCE</scope>
    <source>
        <strain evidence="1">9284</strain>
    </source>
</reference>
<accession>A0AAD7FH40</accession>
<name>A0AAD7FH40_9AGAR</name>